<dbReference type="InterPro" id="IPR009057">
    <property type="entry name" value="Homeodomain-like_sf"/>
</dbReference>
<name>A0ABT3QZ40_9HYPH</name>
<dbReference type="PROSITE" id="PS50977">
    <property type="entry name" value="HTH_TETR_2"/>
    <property type="match status" value="1"/>
</dbReference>
<dbReference type="Pfam" id="PF00440">
    <property type="entry name" value="TetR_N"/>
    <property type="match status" value="1"/>
</dbReference>
<feature type="DNA-binding region" description="H-T-H motif" evidence="4">
    <location>
        <begin position="29"/>
        <end position="48"/>
    </location>
</feature>
<dbReference type="SUPFAM" id="SSF48498">
    <property type="entry name" value="Tetracyclin repressor-like, C-terminal domain"/>
    <property type="match status" value="1"/>
</dbReference>
<dbReference type="PANTHER" id="PTHR47506">
    <property type="entry name" value="TRANSCRIPTIONAL REGULATORY PROTEIN"/>
    <property type="match status" value="1"/>
</dbReference>
<protein>
    <submittedName>
        <fullName evidence="6">TetR/AcrR family transcriptional regulator</fullName>
    </submittedName>
</protein>
<feature type="domain" description="HTH tetR-type" evidence="5">
    <location>
        <begin position="6"/>
        <end position="66"/>
    </location>
</feature>
<dbReference type="RefSeq" id="WP_265961892.1">
    <property type="nucleotide sequence ID" value="NZ_JAPEVI010000003.1"/>
</dbReference>
<dbReference type="Proteomes" id="UP001300261">
    <property type="component" value="Unassembled WGS sequence"/>
</dbReference>
<accession>A0ABT3QZ40</accession>
<gene>
    <name evidence="6" type="ORF">ON753_07225</name>
</gene>
<dbReference type="Gene3D" id="1.10.357.10">
    <property type="entry name" value="Tetracycline Repressor, domain 2"/>
    <property type="match status" value="1"/>
</dbReference>
<evidence type="ECO:0000313" key="7">
    <source>
        <dbReference type="Proteomes" id="UP001300261"/>
    </source>
</evidence>
<keyword evidence="3" id="KW-0804">Transcription</keyword>
<comment type="caution">
    <text evidence="6">The sequence shown here is derived from an EMBL/GenBank/DDBJ whole genome shotgun (WGS) entry which is preliminary data.</text>
</comment>
<evidence type="ECO:0000256" key="4">
    <source>
        <dbReference type="PROSITE-ProRule" id="PRU00335"/>
    </source>
</evidence>
<evidence type="ECO:0000256" key="1">
    <source>
        <dbReference type="ARBA" id="ARBA00023015"/>
    </source>
</evidence>
<dbReference type="InterPro" id="IPR023772">
    <property type="entry name" value="DNA-bd_HTH_TetR-type_CS"/>
</dbReference>
<reference evidence="6 7" key="1">
    <citation type="journal article" date="2016" name="Int. J. Syst. Evol. Microbiol.">
        <title>Labrenzia salina sp. nov., isolated from the rhizosphere of the halophyte Arthrocnemum macrostachyum.</title>
        <authorList>
            <person name="Camacho M."/>
            <person name="Redondo-Gomez S."/>
            <person name="Rodriguez-Llorente I."/>
            <person name="Rohde M."/>
            <person name="Sproer C."/>
            <person name="Schumann P."/>
            <person name="Klenk H.P."/>
            <person name="Montero-Calasanz M.D.C."/>
        </authorList>
    </citation>
    <scope>NUCLEOTIDE SEQUENCE [LARGE SCALE GENOMIC DNA]</scope>
    <source>
        <strain evidence="6 7">DSM 29163</strain>
    </source>
</reference>
<keyword evidence="1" id="KW-0805">Transcription regulation</keyword>
<dbReference type="InterPro" id="IPR036271">
    <property type="entry name" value="Tet_transcr_reg_TetR-rel_C_sf"/>
</dbReference>
<dbReference type="InterPro" id="IPR001647">
    <property type="entry name" value="HTH_TetR"/>
</dbReference>
<dbReference type="Gene3D" id="1.10.10.60">
    <property type="entry name" value="Homeodomain-like"/>
    <property type="match status" value="1"/>
</dbReference>
<evidence type="ECO:0000256" key="2">
    <source>
        <dbReference type="ARBA" id="ARBA00023125"/>
    </source>
</evidence>
<sequence>MARPREFDPDDAMEKAMSLFWDLGYEEASLSELLAAMKITKGSFYKAFGDKQSVYLAALDRYNDRVISPTVRFLNDKDVGTGRDRILALFARIAEAALAEGDRIGCFLCNALVDKAAQGGEAEAKLQAMVRRLETAFFEALAGESRQDEAAARETARGILSAYLGLRVLGRAGLSAEMADDCIRQVERLLDRWR</sequence>
<dbReference type="PROSITE" id="PS01081">
    <property type="entry name" value="HTH_TETR_1"/>
    <property type="match status" value="1"/>
</dbReference>
<evidence type="ECO:0000256" key="3">
    <source>
        <dbReference type="ARBA" id="ARBA00023163"/>
    </source>
</evidence>
<organism evidence="6 7">
    <name type="scientific">Roseibium salinum</name>
    <dbReference type="NCBI Taxonomy" id="1604349"/>
    <lineage>
        <taxon>Bacteria</taxon>
        <taxon>Pseudomonadati</taxon>
        <taxon>Pseudomonadota</taxon>
        <taxon>Alphaproteobacteria</taxon>
        <taxon>Hyphomicrobiales</taxon>
        <taxon>Stappiaceae</taxon>
        <taxon>Roseibium</taxon>
    </lineage>
</organism>
<evidence type="ECO:0000259" key="5">
    <source>
        <dbReference type="PROSITE" id="PS50977"/>
    </source>
</evidence>
<dbReference type="EMBL" id="JAPEVI010000003">
    <property type="protein sequence ID" value="MCX2722197.1"/>
    <property type="molecule type" value="Genomic_DNA"/>
</dbReference>
<dbReference type="PANTHER" id="PTHR47506:SF10">
    <property type="entry name" value="TRANSCRIPTIONAL REGULATORY PROTEIN"/>
    <property type="match status" value="1"/>
</dbReference>
<proteinExistence type="predicted"/>
<keyword evidence="2 4" id="KW-0238">DNA-binding</keyword>
<keyword evidence="7" id="KW-1185">Reference proteome</keyword>
<evidence type="ECO:0000313" key="6">
    <source>
        <dbReference type="EMBL" id="MCX2722197.1"/>
    </source>
</evidence>
<dbReference type="SUPFAM" id="SSF46689">
    <property type="entry name" value="Homeodomain-like"/>
    <property type="match status" value="1"/>
</dbReference>